<dbReference type="PANTHER" id="PTHR48081:SF8">
    <property type="entry name" value="ALPHA_BETA HYDROLASE FOLD-3 DOMAIN-CONTAINING PROTEIN-RELATED"/>
    <property type="match status" value="1"/>
</dbReference>
<dbReference type="GeneID" id="25277966"/>
<feature type="domain" description="Alpha/beta hydrolase fold-3" evidence="2">
    <location>
        <begin position="138"/>
        <end position="344"/>
    </location>
</feature>
<dbReference type="HOGENOM" id="CLU_069652_0_0_1"/>
<name>A0A072Q0P4_9EURO</name>
<proteinExistence type="predicted"/>
<gene>
    <name evidence="3" type="ORF">A1O9_03026</name>
</gene>
<dbReference type="RefSeq" id="XP_013264050.1">
    <property type="nucleotide sequence ID" value="XM_013408596.1"/>
</dbReference>
<dbReference type="EMBL" id="AMGV01000002">
    <property type="protein sequence ID" value="KEF61460.1"/>
    <property type="molecule type" value="Genomic_DNA"/>
</dbReference>
<dbReference type="VEuPathDB" id="FungiDB:A1O9_03026"/>
<dbReference type="PANTHER" id="PTHR48081">
    <property type="entry name" value="AB HYDROLASE SUPERFAMILY PROTEIN C4A8.06C"/>
    <property type="match status" value="1"/>
</dbReference>
<organism evidence="3 4">
    <name type="scientific">Exophiala aquamarina CBS 119918</name>
    <dbReference type="NCBI Taxonomy" id="1182545"/>
    <lineage>
        <taxon>Eukaryota</taxon>
        <taxon>Fungi</taxon>
        <taxon>Dikarya</taxon>
        <taxon>Ascomycota</taxon>
        <taxon>Pezizomycotina</taxon>
        <taxon>Eurotiomycetes</taxon>
        <taxon>Chaetothyriomycetidae</taxon>
        <taxon>Chaetothyriales</taxon>
        <taxon>Herpotrichiellaceae</taxon>
        <taxon>Exophiala</taxon>
    </lineage>
</organism>
<keyword evidence="4" id="KW-1185">Reference proteome</keyword>
<evidence type="ECO:0000313" key="3">
    <source>
        <dbReference type="EMBL" id="KEF61460.1"/>
    </source>
</evidence>
<dbReference type="Proteomes" id="UP000027920">
    <property type="component" value="Unassembled WGS sequence"/>
</dbReference>
<dbReference type="SUPFAM" id="SSF53474">
    <property type="entry name" value="alpha/beta-Hydrolases"/>
    <property type="match status" value="1"/>
</dbReference>
<keyword evidence="1" id="KW-0378">Hydrolase</keyword>
<protein>
    <recommendedName>
        <fullName evidence="2">Alpha/beta hydrolase fold-3 domain-containing protein</fullName>
    </recommendedName>
</protein>
<reference evidence="3 4" key="1">
    <citation type="submission" date="2013-03" db="EMBL/GenBank/DDBJ databases">
        <title>The Genome Sequence of Exophiala aquamarina CBS 119918.</title>
        <authorList>
            <consortium name="The Broad Institute Genomics Platform"/>
            <person name="Cuomo C."/>
            <person name="de Hoog S."/>
            <person name="Gorbushina A."/>
            <person name="Walker B."/>
            <person name="Young S.K."/>
            <person name="Zeng Q."/>
            <person name="Gargeya S."/>
            <person name="Fitzgerald M."/>
            <person name="Haas B."/>
            <person name="Abouelleil A."/>
            <person name="Allen A.W."/>
            <person name="Alvarado L."/>
            <person name="Arachchi H.M."/>
            <person name="Berlin A.M."/>
            <person name="Chapman S.B."/>
            <person name="Gainer-Dewar J."/>
            <person name="Goldberg J."/>
            <person name="Griggs A."/>
            <person name="Gujja S."/>
            <person name="Hansen M."/>
            <person name="Howarth C."/>
            <person name="Imamovic A."/>
            <person name="Ireland A."/>
            <person name="Larimer J."/>
            <person name="McCowan C."/>
            <person name="Murphy C."/>
            <person name="Pearson M."/>
            <person name="Poon T.W."/>
            <person name="Priest M."/>
            <person name="Roberts A."/>
            <person name="Saif S."/>
            <person name="Shea T."/>
            <person name="Sisk P."/>
            <person name="Sykes S."/>
            <person name="Wortman J."/>
            <person name="Nusbaum C."/>
            <person name="Birren B."/>
        </authorList>
    </citation>
    <scope>NUCLEOTIDE SEQUENCE [LARGE SCALE GENOMIC DNA]</scope>
    <source>
        <strain evidence="3 4">CBS 119918</strain>
    </source>
</reference>
<evidence type="ECO:0000259" key="2">
    <source>
        <dbReference type="Pfam" id="PF07859"/>
    </source>
</evidence>
<dbReference type="AlphaFoldDB" id="A0A072Q0P4"/>
<dbReference type="InterPro" id="IPR013094">
    <property type="entry name" value="AB_hydrolase_3"/>
</dbReference>
<sequence>MSQTEVPEPKVINGPRRHVLTDIYLHLGAAVLRNLVWYLNAGDGKDFDEIITVPTPGLGTGYVRIAICKPPAPEAATNSQERPLLLVLEGGGFILGQPEDGQKHDRKLADEVRSPLFSHVHRPCIAGCLFCAPGSAIRLTEQLGAIVISIDYAKAPKYPYPHALLQVYAVLRWAFSQDAEKHGIKADPRRVAIHGNSAGGNLTAVLSLLLSFSTGPCARFRQELPPNFKQVAQILLYPSTEQYQSYAARFQRTDAKAKSRSLPVGVCELMEDSYIPPYIDRNQMFVAPLATPTKLLKDLRPPPALVLTAGLDCLKEEAMAYAYKLRETGVGVDIHEYSDAIHGFSHYTSGKDYRKEDVDDCWKRITEALRTSFLP</sequence>
<comment type="caution">
    <text evidence="3">The sequence shown here is derived from an EMBL/GenBank/DDBJ whole genome shotgun (WGS) entry which is preliminary data.</text>
</comment>
<dbReference type="STRING" id="1182545.A0A072Q0P4"/>
<dbReference type="InterPro" id="IPR050300">
    <property type="entry name" value="GDXG_lipolytic_enzyme"/>
</dbReference>
<accession>A0A072Q0P4</accession>
<evidence type="ECO:0000256" key="1">
    <source>
        <dbReference type="ARBA" id="ARBA00022801"/>
    </source>
</evidence>
<dbReference type="Pfam" id="PF07859">
    <property type="entry name" value="Abhydrolase_3"/>
    <property type="match status" value="1"/>
</dbReference>
<evidence type="ECO:0000313" key="4">
    <source>
        <dbReference type="Proteomes" id="UP000027920"/>
    </source>
</evidence>
<dbReference type="OrthoDB" id="19653at2759"/>
<dbReference type="Gene3D" id="3.40.50.1820">
    <property type="entry name" value="alpha/beta hydrolase"/>
    <property type="match status" value="1"/>
</dbReference>
<dbReference type="GO" id="GO:0016787">
    <property type="term" value="F:hydrolase activity"/>
    <property type="evidence" value="ECO:0007669"/>
    <property type="project" value="UniProtKB-KW"/>
</dbReference>
<dbReference type="InterPro" id="IPR029058">
    <property type="entry name" value="AB_hydrolase_fold"/>
</dbReference>